<dbReference type="EMBL" id="CP033932">
    <property type="protein sequence ID" value="AZB27141.1"/>
    <property type="molecule type" value="Genomic_DNA"/>
</dbReference>
<dbReference type="GeneID" id="99067556"/>
<dbReference type="PRINTS" id="PR00420">
    <property type="entry name" value="RNGMNOXGNASE"/>
</dbReference>
<dbReference type="GO" id="GO:0071949">
    <property type="term" value="F:FAD binding"/>
    <property type="evidence" value="ECO:0007669"/>
    <property type="project" value="InterPro"/>
</dbReference>
<evidence type="ECO:0000256" key="2">
    <source>
        <dbReference type="ARBA" id="ARBA00022827"/>
    </source>
</evidence>
<accession>A0A3G6TD27</accession>
<evidence type="ECO:0000259" key="5">
    <source>
        <dbReference type="Pfam" id="PF01494"/>
    </source>
</evidence>
<name>A0A3G6TD27_9FLAO</name>
<dbReference type="Pfam" id="PF01494">
    <property type="entry name" value="FAD_binding_3"/>
    <property type="match status" value="1"/>
</dbReference>
<evidence type="ECO:0000313" key="7">
    <source>
        <dbReference type="Proteomes" id="UP000271193"/>
    </source>
</evidence>
<dbReference type="RefSeq" id="WP_123872189.1">
    <property type="nucleotide sequence ID" value="NZ_CP033932.1"/>
</dbReference>
<reference evidence="7" key="1">
    <citation type="submission" date="2018-11" db="EMBL/GenBank/DDBJ databases">
        <title>Proposal to divide the Flavobacteriaceae and reorganize its genera based on Amino Acid Identity values calculated from whole genome sequences.</title>
        <authorList>
            <person name="Nicholson A.C."/>
            <person name="Gulvik C.A."/>
            <person name="Whitney A.M."/>
            <person name="Humrighouse B.W."/>
            <person name="Bell M."/>
            <person name="Holmes B."/>
            <person name="Steigerwalt A.G."/>
            <person name="Villarma A."/>
            <person name="Sheth M."/>
            <person name="Batra D."/>
            <person name="Pryor J."/>
            <person name="Bernardet J.-F."/>
            <person name="Hugo C."/>
            <person name="Kampfer P."/>
            <person name="Newman J."/>
            <person name="McQuiston J.R."/>
        </authorList>
    </citation>
    <scope>NUCLEOTIDE SEQUENCE [LARGE SCALE GENOMIC DNA]</scope>
    <source>
        <strain evidence="7">G0229</strain>
    </source>
</reference>
<dbReference type="KEGG" id="cben:EG339_22405"/>
<proteinExistence type="predicted"/>
<keyword evidence="7" id="KW-1185">Reference proteome</keyword>
<sequence>MIQKHTNKRIAIIGAGLGGLCLTQGLKKNGINCTIFEKDSAANIRTQGYRIRVNEPGIQALQACLTHDLYNLFINTCAASYRGMNVLTTHLQSSQNDLVESWSDGVSEIPDLKSNRLTLREILLQGLNKNIHFGKELTDWKELDNDEVELSFADGTTYTADLVIAADGVHSRIGKEYCKDQKVNTGNITIYGRTFYSPEALKAISPELQKGTSVIIENQYSLIVDAMVFSFSQKDTSWDILSSVSNYFYWAFIGNPEAFGLSQADFYDHSGEEVFHIIRQLTADWHPQLKALFEYSDQKSLSVTPVRSSLPKAPWPSGNITALGDAVHTMSPAGGVGANTAFIDAALLTENIINNSSISAAIADYEDKMRIYSNQAVELSLQGGAILHGANEKDE</sequence>
<organism evidence="6 7">
    <name type="scientific">Chryseobacterium bernardetii</name>
    <dbReference type="NCBI Taxonomy" id="1241978"/>
    <lineage>
        <taxon>Bacteria</taxon>
        <taxon>Pseudomonadati</taxon>
        <taxon>Bacteroidota</taxon>
        <taxon>Flavobacteriia</taxon>
        <taxon>Flavobacteriales</taxon>
        <taxon>Weeksellaceae</taxon>
        <taxon>Chryseobacterium group</taxon>
        <taxon>Chryseobacterium</taxon>
    </lineage>
</organism>
<dbReference type="SUPFAM" id="SSF51905">
    <property type="entry name" value="FAD/NAD(P)-binding domain"/>
    <property type="match status" value="1"/>
</dbReference>
<dbReference type="Gene3D" id="3.50.50.60">
    <property type="entry name" value="FAD/NAD(P)-binding domain"/>
    <property type="match status" value="1"/>
</dbReference>
<keyword evidence="4 6" id="KW-0503">Monooxygenase</keyword>
<dbReference type="AlphaFoldDB" id="A0A3G6TD27"/>
<keyword evidence="1" id="KW-0285">Flavoprotein</keyword>
<keyword evidence="2" id="KW-0274">FAD</keyword>
<dbReference type="InterPro" id="IPR036188">
    <property type="entry name" value="FAD/NAD-bd_sf"/>
</dbReference>
<dbReference type="PANTHER" id="PTHR47178:SF5">
    <property type="entry name" value="FAD-BINDING DOMAIN-CONTAINING PROTEIN"/>
    <property type="match status" value="1"/>
</dbReference>
<keyword evidence="3" id="KW-0560">Oxidoreductase</keyword>
<feature type="domain" description="FAD-binding" evidence="5">
    <location>
        <begin position="131"/>
        <end position="355"/>
    </location>
</feature>
<evidence type="ECO:0000256" key="3">
    <source>
        <dbReference type="ARBA" id="ARBA00023002"/>
    </source>
</evidence>
<evidence type="ECO:0000256" key="1">
    <source>
        <dbReference type="ARBA" id="ARBA00022630"/>
    </source>
</evidence>
<dbReference type="PANTHER" id="PTHR47178">
    <property type="entry name" value="MONOOXYGENASE, FAD-BINDING"/>
    <property type="match status" value="1"/>
</dbReference>
<protein>
    <submittedName>
        <fullName evidence="6">FAD-dependent monooxygenase</fullName>
    </submittedName>
</protein>
<evidence type="ECO:0000313" key="6">
    <source>
        <dbReference type="EMBL" id="AZB27141.1"/>
    </source>
</evidence>
<evidence type="ECO:0000256" key="4">
    <source>
        <dbReference type="ARBA" id="ARBA00023033"/>
    </source>
</evidence>
<gene>
    <name evidence="6" type="ORF">EG339_22405</name>
</gene>
<dbReference type="InterPro" id="IPR002938">
    <property type="entry name" value="FAD-bd"/>
</dbReference>
<dbReference type="GO" id="GO:0004497">
    <property type="term" value="F:monooxygenase activity"/>
    <property type="evidence" value="ECO:0007669"/>
    <property type="project" value="UniProtKB-KW"/>
</dbReference>
<dbReference type="Proteomes" id="UP000271193">
    <property type="component" value="Chromosome"/>
</dbReference>
<dbReference type="Pfam" id="PF13450">
    <property type="entry name" value="NAD_binding_8"/>
    <property type="match status" value="1"/>
</dbReference>